<gene>
    <name evidence="2" type="ORF">CRH10_02115</name>
</gene>
<dbReference type="Proteomes" id="UP000223709">
    <property type="component" value="Chromosome"/>
</dbReference>
<dbReference type="InterPro" id="IPR019986">
    <property type="entry name" value="YloV-like"/>
</dbReference>
<proteinExistence type="predicted"/>
<dbReference type="SMART" id="SM01121">
    <property type="entry name" value="Dak1_2"/>
    <property type="match status" value="1"/>
</dbReference>
<dbReference type="AlphaFoldDB" id="A0A291T7Y7"/>
<feature type="domain" description="DhaL" evidence="1">
    <location>
        <begin position="5"/>
        <end position="196"/>
    </location>
</feature>
<evidence type="ECO:0000313" key="3">
    <source>
        <dbReference type="Proteomes" id="UP000223709"/>
    </source>
</evidence>
<dbReference type="Pfam" id="PF02734">
    <property type="entry name" value="Dak2"/>
    <property type="match status" value="1"/>
</dbReference>
<reference evidence="2 3" key="1">
    <citation type="submission" date="2017-10" db="EMBL/GenBank/DDBJ databases">
        <title>Complete Genome Sequence of Faecalibacterium prausnitzii isolated from the gut of healthy adult Indian.</title>
        <authorList>
            <person name="Bag S."/>
            <person name="Ghosh T.S."/>
            <person name="Das B."/>
        </authorList>
    </citation>
    <scope>NUCLEOTIDE SEQUENCE [LARGE SCALE GENOMIC DNA]</scope>
    <source>
        <strain evidence="2 3">Indica</strain>
    </source>
</reference>
<organism evidence="2 3">
    <name type="scientific">Faecalibacterium prausnitzii</name>
    <dbReference type="NCBI Taxonomy" id="853"/>
    <lineage>
        <taxon>Bacteria</taxon>
        <taxon>Bacillati</taxon>
        <taxon>Bacillota</taxon>
        <taxon>Clostridia</taxon>
        <taxon>Eubacteriales</taxon>
        <taxon>Oscillospiraceae</taxon>
        <taxon>Faecalibacterium</taxon>
    </lineage>
</organism>
<dbReference type="SMART" id="SM01120">
    <property type="entry name" value="Dak2"/>
    <property type="match status" value="1"/>
</dbReference>
<dbReference type="InterPro" id="IPR050270">
    <property type="entry name" value="DegV_domain_contain"/>
</dbReference>
<dbReference type="PROSITE" id="PS51480">
    <property type="entry name" value="DHAL"/>
    <property type="match status" value="1"/>
</dbReference>
<evidence type="ECO:0000313" key="2">
    <source>
        <dbReference type="EMBL" id="ATL89190.1"/>
    </source>
</evidence>
<dbReference type="Pfam" id="PF13684">
    <property type="entry name" value="FakA-like_C"/>
    <property type="match status" value="1"/>
</dbReference>
<dbReference type="GO" id="GO:0004371">
    <property type="term" value="F:glycerone kinase activity"/>
    <property type="evidence" value="ECO:0007669"/>
    <property type="project" value="InterPro"/>
</dbReference>
<dbReference type="InterPro" id="IPR036117">
    <property type="entry name" value="DhaL_dom_sf"/>
</dbReference>
<dbReference type="InterPro" id="IPR048394">
    <property type="entry name" value="FakA-like_M"/>
</dbReference>
<dbReference type="EMBL" id="CP023819">
    <property type="protein sequence ID" value="ATL89190.1"/>
    <property type="molecule type" value="Genomic_DNA"/>
</dbReference>
<dbReference type="InterPro" id="IPR033470">
    <property type="entry name" value="FakA-like_C"/>
</dbReference>
<dbReference type="PANTHER" id="PTHR33434">
    <property type="entry name" value="DEGV DOMAIN-CONTAINING PROTEIN DR_1986-RELATED"/>
    <property type="match status" value="1"/>
</dbReference>
<keyword evidence="2" id="KW-0808">Transferase</keyword>
<keyword evidence="2" id="KW-0418">Kinase</keyword>
<accession>A0A291T7Y7</accession>
<dbReference type="GO" id="GO:0006071">
    <property type="term" value="P:glycerol metabolic process"/>
    <property type="evidence" value="ECO:0007669"/>
    <property type="project" value="InterPro"/>
</dbReference>
<name>A0A291T7Y7_9FIRM</name>
<evidence type="ECO:0000259" key="1">
    <source>
        <dbReference type="PROSITE" id="PS51480"/>
    </source>
</evidence>
<dbReference type="NCBIfam" id="TIGR03599">
    <property type="entry name" value="YloV"/>
    <property type="match status" value="1"/>
</dbReference>
<protein>
    <submittedName>
        <fullName evidence="2">Dihydroxyacetone kinase</fullName>
    </submittedName>
</protein>
<dbReference type="SUPFAM" id="SSF101473">
    <property type="entry name" value="DhaL-like"/>
    <property type="match status" value="1"/>
</dbReference>
<dbReference type="InterPro" id="IPR004007">
    <property type="entry name" value="DhaL_dom"/>
</dbReference>
<sequence>MISGKILRDAIISGANNINNQRSRVDELNVFPVPDGDTGTNMGMTVGASVAELNALDDGCTVGEAAKTAASAMLRGARGNSGVITSLLFRGFSKALEGKKEADTADIIAALKKGVEGAYKAVMKPTEGTILTVARVASEEAAACGAEEIPALWDVVMTAGQKALEDTPNLLPVLKKAGVVDAGGQGIMIIFEGMGKVFHGEPMVAGGEGAPNKAKLSTENAGKGVFTDDLMKVEDIKNGYCTQFLINKYEGASAAKMRAFAESNGDSVVCIEDDDVINLHVHTADPGKILSEAIKYGYLTNFKIENMHEQFLARQKQGKSLEKQASAEKAPAQASEFVYAAVDPSRDYGFVAVAAGEGLKAVFTDLAADAVVSGGQTMNPATEDILAAIQSVPAKTVFVLPNNKNIIMAAEQAQKLADRQVIVLPTRTVPMGITALLNFDPSANAETNTINMMAAADKVSTGLITYAARDSEFDGKRIRKGEIMALENGKIVATSTDLTKATYRLARSMCKKDSSFVTIISGCDVSDEEAEKLTEIVKAKCPNHVEVSHIRGGQPVYYYMISVE</sequence>
<dbReference type="RefSeq" id="WP_098922602.1">
    <property type="nucleotide sequence ID" value="NZ_CABVEJ010000001.1"/>
</dbReference>
<dbReference type="Gene3D" id="1.25.40.340">
    <property type="match status" value="1"/>
</dbReference>
<dbReference type="PANTHER" id="PTHR33434:SF4">
    <property type="entry name" value="PHOSPHATASE PROTEIN"/>
    <property type="match status" value="1"/>
</dbReference>
<dbReference type="Pfam" id="PF21645">
    <property type="entry name" value="FakA-like_M"/>
    <property type="match status" value="1"/>
</dbReference>